<dbReference type="EMBL" id="FOOX01000018">
    <property type="protein sequence ID" value="SFH15939.1"/>
    <property type="molecule type" value="Genomic_DNA"/>
</dbReference>
<sequence length="214" mass="25313">MARRIKPLIFVFWEGESEQAYTKYLKSAFEDVAVIRFPSNSGLFLEAKNMFKNSPKYRNNAEVTDEIWFFFDTELEKAVHWERNYKIIKELRKLRKCQIKVRLLMTTACMEYWMLLHFERTAPAIASPADKERIKDRVKRCVPFYEKGDYGSTCEIAKHYGTAIENGKWTLISLVDDGLPTLEDTDERNCWLYQGTHTFTTVHEAIEFLIELKR</sequence>
<evidence type="ECO:0000313" key="1">
    <source>
        <dbReference type="EMBL" id="SFH15939.1"/>
    </source>
</evidence>
<accession>A0A1I2XS84</accession>
<dbReference type="Pfam" id="PF13707">
    <property type="entry name" value="RloB"/>
    <property type="match status" value="1"/>
</dbReference>
<dbReference type="OrthoDB" id="9796523at2"/>
<protein>
    <submittedName>
        <fullName evidence="1">RloB-like protein</fullName>
    </submittedName>
</protein>
<gene>
    <name evidence="1" type="ORF">SAMN05660649_04110</name>
</gene>
<dbReference type="STRING" id="341036.SAMN05660649_04110"/>
<dbReference type="InterPro" id="IPR025591">
    <property type="entry name" value="RloB"/>
</dbReference>
<dbReference type="Proteomes" id="UP000199337">
    <property type="component" value="Unassembled WGS sequence"/>
</dbReference>
<keyword evidence="2" id="KW-1185">Reference proteome</keyword>
<proteinExistence type="predicted"/>
<organism evidence="1 2">
    <name type="scientific">Desulfotruncus arcticus DSM 17038</name>
    <dbReference type="NCBI Taxonomy" id="1121424"/>
    <lineage>
        <taxon>Bacteria</taxon>
        <taxon>Bacillati</taxon>
        <taxon>Bacillota</taxon>
        <taxon>Clostridia</taxon>
        <taxon>Eubacteriales</taxon>
        <taxon>Desulfallaceae</taxon>
        <taxon>Desulfotruncus</taxon>
    </lineage>
</organism>
<name>A0A1I2XS84_9FIRM</name>
<reference evidence="2" key="1">
    <citation type="submission" date="2016-10" db="EMBL/GenBank/DDBJ databases">
        <authorList>
            <person name="Varghese N."/>
            <person name="Submissions S."/>
        </authorList>
    </citation>
    <scope>NUCLEOTIDE SEQUENCE [LARGE SCALE GENOMIC DNA]</scope>
    <source>
        <strain evidence="2">DSM 17038</strain>
    </source>
</reference>
<dbReference type="AlphaFoldDB" id="A0A1I2XS84"/>
<dbReference type="RefSeq" id="WP_092473874.1">
    <property type="nucleotide sequence ID" value="NZ_FOOX01000018.1"/>
</dbReference>
<evidence type="ECO:0000313" key="2">
    <source>
        <dbReference type="Proteomes" id="UP000199337"/>
    </source>
</evidence>